<feature type="transmembrane region" description="Helical" evidence="1">
    <location>
        <begin position="39"/>
        <end position="61"/>
    </location>
</feature>
<feature type="transmembrane region" description="Helical" evidence="1">
    <location>
        <begin position="145"/>
        <end position="167"/>
    </location>
</feature>
<keyword evidence="1" id="KW-0812">Transmembrane</keyword>
<name>A0ABP8ZPE8_9ACTN</name>
<evidence type="ECO:0008006" key="4">
    <source>
        <dbReference type="Google" id="ProtNLM"/>
    </source>
</evidence>
<dbReference type="Proteomes" id="UP001501147">
    <property type="component" value="Unassembled WGS sequence"/>
</dbReference>
<organism evidence="2 3">
    <name type="scientific">Streptomyces sanyensis</name>
    <dbReference type="NCBI Taxonomy" id="568869"/>
    <lineage>
        <taxon>Bacteria</taxon>
        <taxon>Bacillati</taxon>
        <taxon>Actinomycetota</taxon>
        <taxon>Actinomycetes</taxon>
        <taxon>Kitasatosporales</taxon>
        <taxon>Streptomycetaceae</taxon>
        <taxon>Streptomyces</taxon>
    </lineage>
</organism>
<dbReference type="PROSITE" id="PS51257">
    <property type="entry name" value="PROKAR_LIPOPROTEIN"/>
    <property type="match status" value="1"/>
</dbReference>
<keyword evidence="1" id="KW-1133">Transmembrane helix</keyword>
<keyword evidence="3" id="KW-1185">Reference proteome</keyword>
<proteinExistence type="predicted"/>
<dbReference type="EMBL" id="BAABJV010000001">
    <property type="protein sequence ID" value="GAA4762411.1"/>
    <property type="molecule type" value="Genomic_DNA"/>
</dbReference>
<protein>
    <recommendedName>
        <fullName evidence="4">Integral membrane protein</fullName>
    </recommendedName>
</protein>
<evidence type="ECO:0000256" key="1">
    <source>
        <dbReference type="SAM" id="Phobius"/>
    </source>
</evidence>
<evidence type="ECO:0000313" key="2">
    <source>
        <dbReference type="EMBL" id="GAA4762411.1"/>
    </source>
</evidence>
<gene>
    <name evidence="2" type="ORF">GCM10023329_04850</name>
</gene>
<accession>A0ABP8ZPE8</accession>
<sequence length="177" mass="18687">MGWTYKLHAGVAIGLGCLLLVSAALTWLPGTPSWTEAGWPVGVVALLLVPVLVAAPVRVLLTRADRRALWWAFRCLPGGVQAGLGALALTGIVLEGLGASGGSTLQAAEVREGRYYAFETAPYARGTMEISRSRYLAVLEDDRRVWLTAPGVLCVVAAYAVLAAGELRRADRGAARS</sequence>
<evidence type="ECO:0000313" key="3">
    <source>
        <dbReference type="Proteomes" id="UP001501147"/>
    </source>
</evidence>
<comment type="caution">
    <text evidence="2">The sequence shown here is derived from an EMBL/GenBank/DDBJ whole genome shotgun (WGS) entry which is preliminary data.</text>
</comment>
<dbReference type="RefSeq" id="WP_345608818.1">
    <property type="nucleotide sequence ID" value="NZ_BAABJV010000001.1"/>
</dbReference>
<feature type="transmembrane region" description="Helical" evidence="1">
    <location>
        <begin position="68"/>
        <end position="94"/>
    </location>
</feature>
<reference evidence="3" key="1">
    <citation type="journal article" date="2019" name="Int. J. Syst. Evol. Microbiol.">
        <title>The Global Catalogue of Microorganisms (GCM) 10K type strain sequencing project: providing services to taxonomists for standard genome sequencing and annotation.</title>
        <authorList>
            <consortium name="The Broad Institute Genomics Platform"/>
            <consortium name="The Broad Institute Genome Sequencing Center for Infectious Disease"/>
            <person name="Wu L."/>
            <person name="Ma J."/>
        </authorList>
    </citation>
    <scope>NUCLEOTIDE SEQUENCE [LARGE SCALE GENOMIC DNA]</scope>
    <source>
        <strain evidence="3">JCM 18324</strain>
    </source>
</reference>
<keyword evidence="1" id="KW-0472">Membrane</keyword>